<proteinExistence type="predicted"/>
<dbReference type="Proteomes" id="UP000003452">
    <property type="component" value="Unassembled WGS sequence"/>
</dbReference>
<dbReference type="eggNOG" id="COG0655">
    <property type="taxonomic scope" value="Bacteria"/>
</dbReference>
<dbReference type="EC" id="1.7.-.-" evidence="4"/>
<dbReference type="HOGENOM" id="CLU_050993_6_1_10"/>
<dbReference type="SUPFAM" id="SSF52218">
    <property type="entry name" value="Flavoproteins"/>
    <property type="match status" value="1"/>
</dbReference>
<dbReference type="AlphaFoldDB" id="B5CWE7"/>
<organism evidence="4 5">
    <name type="scientific">Phocaeicola plebeius (strain DSM 17135 / JCM 12973 / CCUG 54634 / M2)</name>
    <name type="common">Bacteroides plebeius</name>
    <dbReference type="NCBI Taxonomy" id="484018"/>
    <lineage>
        <taxon>Bacteria</taxon>
        <taxon>Pseudomonadati</taxon>
        <taxon>Bacteroidota</taxon>
        <taxon>Bacteroidia</taxon>
        <taxon>Bacteroidales</taxon>
        <taxon>Bacteroidaceae</taxon>
        <taxon>Phocaeicola</taxon>
    </lineage>
</organism>
<evidence type="ECO:0000256" key="2">
    <source>
        <dbReference type="ARBA" id="ARBA00022643"/>
    </source>
</evidence>
<dbReference type="RefSeq" id="WP_007558687.1">
    <property type="nucleotide sequence ID" value="NZ_DS990119.1"/>
</dbReference>
<evidence type="ECO:0000313" key="4">
    <source>
        <dbReference type="EMBL" id="EDY96594.1"/>
    </source>
</evidence>
<dbReference type="Pfam" id="PF03358">
    <property type="entry name" value="FMN_red"/>
    <property type="match status" value="1"/>
</dbReference>
<evidence type="ECO:0000313" key="5">
    <source>
        <dbReference type="Proteomes" id="UP000003452"/>
    </source>
</evidence>
<dbReference type="InterPro" id="IPR051796">
    <property type="entry name" value="ISF_SsuE-like"/>
</dbReference>
<dbReference type="InterPro" id="IPR005025">
    <property type="entry name" value="FMN_Rdtase-like_dom"/>
</dbReference>
<keyword evidence="4" id="KW-0560">Oxidoreductase</keyword>
<evidence type="ECO:0000259" key="3">
    <source>
        <dbReference type="Pfam" id="PF03358"/>
    </source>
</evidence>
<keyword evidence="2" id="KW-0288">FMN</keyword>
<dbReference type="EMBL" id="ABQC02000012">
    <property type="protein sequence ID" value="EDY96594.1"/>
    <property type="molecule type" value="Genomic_DNA"/>
</dbReference>
<dbReference type="Gene3D" id="3.40.50.360">
    <property type="match status" value="1"/>
</dbReference>
<dbReference type="GeneID" id="43183559"/>
<dbReference type="PANTHER" id="PTHR43278">
    <property type="entry name" value="NAD(P)H-DEPENDENT FMN-CONTAINING OXIDOREDUCTASE YWQN-RELATED"/>
    <property type="match status" value="1"/>
</dbReference>
<evidence type="ECO:0000256" key="1">
    <source>
        <dbReference type="ARBA" id="ARBA00022630"/>
    </source>
</evidence>
<reference evidence="4 5" key="2">
    <citation type="submission" date="2008-08" db="EMBL/GenBank/DDBJ databases">
        <authorList>
            <person name="Fulton L."/>
            <person name="Clifton S."/>
            <person name="Fulton B."/>
            <person name="Xu J."/>
            <person name="Minx P."/>
            <person name="Pepin K.H."/>
            <person name="Johnson M."/>
            <person name="Thiruvilangam P."/>
            <person name="Bhonagiri V."/>
            <person name="Nash W.E."/>
            <person name="Mardis E.R."/>
            <person name="Wilson R.K."/>
        </authorList>
    </citation>
    <scope>NUCLEOTIDE SEQUENCE [LARGE SCALE GENOMIC DNA]</scope>
    <source>
        <strain evidence="5">DSM 17135 / JCM 12973 / M2</strain>
    </source>
</reference>
<accession>B5CWE7</accession>
<name>B5CWE7_PHOPM</name>
<protein>
    <submittedName>
        <fullName evidence="4">Flavin reductase</fullName>
        <ecNumber evidence="4">1.7.-.-</ecNumber>
    </submittedName>
</protein>
<dbReference type="PANTHER" id="PTHR43278:SF4">
    <property type="entry name" value="NAD(P)H-DEPENDENT FMN-CONTAINING OXIDOREDUCTASE YWQN-RELATED"/>
    <property type="match status" value="1"/>
</dbReference>
<sequence length="178" mass="19759">MKKVIVISTSLRAGSNSDMLADKFMEGALQAGHEVEKISLIGKDIRFCRGCLACQKLGKCVIQDDVDAIMQKVLHADVIVWATPIYYFEMSGQMKVLIDRMNALYTLDYQFRDVYMLTVAAEEEPEVPQRAEAGLTGWIDCFPKSRLAGTLFCGGVANPRAISGHCKLNEAYEMGLHC</sequence>
<dbReference type="GO" id="GO:0016491">
    <property type="term" value="F:oxidoreductase activity"/>
    <property type="evidence" value="ECO:0007669"/>
    <property type="project" value="UniProtKB-KW"/>
</dbReference>
<comment type="caution">
    <text evidence="4">The sequence shown here is derived from an EMBL/GenBank/DDBJ whole genome shotgun (WGS) entry which is preliminary data.</text>
</comment>
<reference evidence="4 5" key="1">
    <citation type="submission" date="2008-08" db="EMBL/GenBank/DDBJ databases">
        <title>Draft genome sequence of Bacteroides plebeius (DSM 17135).</title>
        <authorList>
            <person name="Sudarsanam P."/>
            <person name="Ley R."/>
            <person name="Guruge J."/>
            <person name="Turnbaugh P.J."/>
            <person name="Mahowald M."/>
            <person name="Liep D."/>
            <person name="Gordon J."/>
        </authorList>
    </citation>
    <scope>NUCLEOTIDE SEQUENCE [LARGE SCALE GENOMIC DNA]</scope>
    <source>
        <strain evidence="5">DSM 17135 / JCM 12973 / M2</strain>
    </source>
</reference>
<dbReference type="InterPro" id="IPR029039">
    <property type="entry name" value="Flavoprotein-like_sf"/>
</dbReference>
<keyword evidence="1" id="KW-0285">Flavoprotein</keyword>
<dbReference type="OrthoDB" id="9805976at2"/>
<gene>
    <name evidence="4" type="ORF">BACPLE_01037</name>
</gene>
<feature type="domain" description="NADPH-dependent FMN reductase-like" evidence="3">
    <location>
        <begin position="3"/>
        <end position="121"/>
    </location>
</feature>